<accession>A0A366HQM7</accession>
<dbReference type="AlphaFoldDB" id="A0A366HQM7"/>
<reference evidence="2 3" key="1">
    <citation type="submission" date="2018-06" db="EMBL/GenBank/DDBJ databases">
        <title>Genomic Encyclopedia of Type Strains, Phase IV (KMG-IV): sequencing the most valuable type-strain genomes for metagenomic binning, comparative biology and taxonomic classification.</title>
        <authorList>
            <person name="Goeker M."/>
        </authorList>
    </citation>
    <scope>NUCLEOTIDE SEQUENCE [LARGE SCALE GENOMIC DNA]</scope>
    <source>
        <strain evidence="2 3">DSM 25532</strain>
    </source>
</reference>
<comment type="caution">
    <text evidence="2">The sequence shown here is derived from an EMBL/GenBank/DDBJ whole genome shotgun (WGS) entry which is preliminary data.</text>
</comment>
<dbReference type="EMBL" id="QNRR01000003">
    <property type="protein sequence ID" value="RBP45098.1"/>
    <property type="molecule type" value="Genomic_DNA"/>
</dbReference>
<evidence type="ECO:0000313" key="2">
    <source>
        <dbReference type="EMBL" id="RBP45098.1"/>
    </source>
</evidence>
<organism evidence="2 3">
    <name type="scientific">Roseimicrobium gellanilyticum</name>
    <dbReference type="NCBI Taxonomy" id="748857"/>
    <lineage>
        <taxon>Bacteria</taxon>
        <taxon>Pseudomonadati</taxon>
        <taxon>Verrucomicrobiota</taxon>
        <taxon>Verrucomicrobiia</taxon>
        <taxon>Verrucomicrobiales</taxon>
        <taxon>Verrucomicrobiaceae</taxon>
        <taxon>Roseimicrobium</taxon>
    </lineage>
</organism>
<dbReference type="RefSeq" id="WP_113958240.1">
    <property type="nucleotide sequence ID" value="NZ_QNRR01000003.1"/>
</dbReference>
<dbReference type="OrthoDB" id="191602at2"/>
<evidence type="ECO:0000256" key="1">
    <source>
        <dbReference type="SAM" id="Phobius"/>
    </source>
</evidence>
<proteinExistence type="predicted"/>
<dbReference type="Proteomes" id="UP000253426">
    <property type="component" value="Unassembled WGS sequence"/>
</dbReference>
<keyword evidence="3" id="KW-1185">Reference proteome</keyword>
<sequence length="453" mass="50210">MSEAASKAMSGEMDGKHHRRPLLILGGLVFLLLGVLAYVILYHDGPPPDDAHLIPTWSERGSNANPLAVFCKTLVGSSIKDWEKLKSEKRDLDEKSTPEARTFLATHTAEVAAFETLMQTDPATWQWPDAEGTGMYENPFTGRGATEIQALSLVLRSKALQLHEDGRTEEAVALSLQLARMADGLYGAEGASLHLLTAHSTQWGAQATLLKVGKADGVPPAMLREVLQQLGTLKGPSTEQFKKALKVDYAYLKDGIGKFSSRELRGIGNLPQHFEFLAPWFFKSNQTLTLRVQLDTPVLTALDHGWSSMFSAIEAREKSTEALYEAEQWKFFIYPNFVGRSAWLHELTLPRMRSRWNQHNELRLLLALRLHELEHGSLPDTLGALVPSYLPAVPTDIFSGTPFLWNAKLQVLYTVGKNGKDDGGTIDEERAERGLDWGVKYPWSPASSKPAAP</sequence>
<protein>
    <submittedName>
        <fullName evidence="2">Uncharacterized protein</fullName>
    </submittedName>
</protein>
<keyword evidence="1" id="KW-0812">Transmembrane</keyword>
<name>A0A366HQM7_9BACT</name>
<keyword evidence="1" id="KW-0472">Membrane</keyword>
<gene>
    <name evidence="2" type="ORF">DES53_10394</name>
</gene>
<evidence type="ECO:0000313" key="3">
    <source>
        <dbReference type="Proteomes" id="UP000253426"/>
    </source>
</evidence>
<keyword evidence="1" id="KW-1133">Transmembrane helix</keyword>
<feature type="transmembrane region" description="Helical" evidence="1">
    <location>
        <begin position="21"/>
        <end position="41"/>
    </location>
</feature>